<evidence type="ECO:0000259" key="2">
    <source>
        <dbReference type="PROSITE" id="PS51352"/>
    </source>
</evidence>
<dbReference type="PROSITE" id="PS51352">
    <property type="entry name" value="THIOREDOXIN_2"/>
    <property type="match status" value="1"/>
</dbReference>
<dbReference type="InterPro" id="IPR017937">
    <property type="entry name" value="Thioredoxin_CS"/>
</dbReference>
<name>A0AAP0HJA3_9MAGN</name>
<gene>
    <name evidence="3" type="ORF">Sjap_023790</name>
</gene>
<dbReference type="InterPro" id="IPR036249">
    <property type="entry name" value="Thioredoxin-like_sf"/>
</dbReference>
<comment type="caution">
    <text evidence="3">The sequence shown here is derived from an EMBL/GenBank/DDBJ whole genome shotgun (WGS) entry which is preliminary data.</text>
</comment>
<accession>A0AAP0HJA3</accession>
<dbReference type="PRINTS" id="PR00421">
    <property type="entry name" value="THIOREDOXIN"/>
</dbReference>
<feature type="region of interest" description="Disordered" evidence="1">
    <location>
        <begin position="1"/>
        <end position="30"/>
    </location>
</feature>
<dbReference type="SUPFAM" id="SSF52833">
    <property type="entry name" value="Thioredoxin-like"/>
    <property type="match status" value="1"/>
</dbReference>
<dbReference type="PANTHER" id="PTHR10438:SF463">
    <property type="entry name" value="THIOREDOXIN"/>
    <property type="match status" value="1"/>
</dbReference>
<dbReference type="Pfam" id="PF00085">
    <property type="entry name" value="Thioredoxin"/>
    <property type="match status" value="1"/>
</dbReference>
<dbReference type="InterPro" id="IPR050620">
    <property type="entry name" value="Thioredoxin_H-type-like"/>
</dbReference>
<dbReference type="InterPro" id="IPR013766">
    <property type="entry name" value="Thioredoxin_domain"/>
</dbReference>
<evidence type="ECO:0000256" key="1">
    <source>
        <dbReference type="SAM" id="MobiDB-lite"/>
    </source>
</evidence>
<dbReference type="AlphaFoldDB" id="A0AAP0HJA3"/>
<protein>
    <recommendedName>
        <fullName evidence="2">Thioredoxin domain-containing protein</fullName>
    </recommendedName>
</protein>
<organism evidence="3 4">
    <name type="scientific">Stephania japonica</name>
    <dbReference type="NCBI Taxonomy" id="461633"/>
    <lineage>
        <taxon>Eukaryota</taxon>
        <taxon>Viridiplantae</taxon>
        <taxon>Streptophyta</taxon>
        <taxon>Embryophyta</taxon>
        <taxon>Tracheophyta</taxon>
        <taxon>Spermatophyta</taxon>
        <taxon>Magnoliopsida</taxon>
        <taxon>Ranunculales</taxon>
        <taxon>Menispermaceae</taxon>
        <taxon>Menispermoideae</taxon>
        <taxon>Cissampelideae</taxon>
        <taxon>Stephania</taxon>
    </lineage>
</organism>
<feature type="compositionally biased region" description="Low complexity" evidence="1">
    <location>
        <begin position="1"/>
        <end position="18"/>
    </location>
</feature>
<dbReference type="Proteomes" id="UP001417504">
    <property type="component" value="Unassembled WGS sequence"/>
</dbReference>
<dbReference type="Gene3D" id="3.40.30.10">
    <property type="entry name" value="Glutaredoxin"/>
    <property type="match status" value="1"/>
</dbReference>
<dbReference type="PROSITE" id="PS00194">
    <property type="entry name" value="THIOREDOXIN_1"/>
    <property type="match status" value="1"/>
</dbReference>
<proteinExistence type="predicted"/>
<feature type="domain" description="Thioredoxin" evidence="2">
    <location>
        <begin position="9"/>
        <end position="126"/>
    </location>
</feature>
<reference evidence="3 4" key="1">
    <citation type="submission" date="2024-01" db="EMBL/GenBank/DDBJ databases">
        <title>Genome assemblies of Stephania.</title>
        <authorList>
            <person name="Yang L."/>
        </authorList>
    </citation>
    <scope>NUCLEOTIDE SEQUENCE [LARGE SCALE GENOMIC DNA]</scope>
    <source>
        <strain evidence="3">QJT</strain>
        <tissue evidence="3">Leaf</tissue>
    </source>
</reference>
<dbReference type="CDD" id="cd02947">
    <property type="entry name" value="TRX_family"/>
    <property type="match status" value="1"/>
</dbReference>
<evidence type="ECO:0000313" key="3">
    <source>
        <dbReference type="EMBL" id="KAK9090613.1"/>
    </source>
</evidence>
<sequence>MGGFFSSPEPESSSGPSEVKSPHNSGEWGEILNSLNDSPKLLVIDFTASWCGPCKMMAPVFAQLSTEFTDVQFVKIDVDELKDVAQEFGVRAMPTFVLVKGGRKSMRLLGRRRMSSRTRSASTDEF</sequence>
<dbReference type="PANTHER" id="PTHR10438">
    <property type="entry name" value="THIOREDOXIN"/>
    <property type="match status" value="1"/>
</dbReference>
<keyword evidence="4" id="KW-1185">Reference proteome</keyword>
<dbReference type="EMBL" id="JBBNAE010000010">
    <property type="protein sequence ID" value="KAK9090613.1"/>
    <property type="molecule type" value="Genomic_DNA"/>
</dbReference>
<evidence type="ECO:0000313" key="4">
    <source>
        <dbReference type="Proteomes" id="UP001417504"/>
    </source>
</evidence>